<dbReference type="Pfam" id="PF13556">
    <property type="entry name" value="HTH_30"/>
    <property type="match status" value="1"/>
</dbReference>
<evidence type="ECO:0000313" key="3">
    <source>
        <dbReference type="EMBL" id="ETA81887.1"/>
    </source>
</evidence>
<dbReference type="OrthoDB" id="212459at2"/>
<organism evidence="3 4">
    <name type="scientific">Youngiibacter fragilis 232.1</name>
    <dbReference type="NCBI Taxonomy" id="994573"/>
    <lineage>
        <taxon>Bacteria</taxon>
        <taxon>Bacillati</taxon>
        <taxon>Bacillota</taxon>
        <taxon>Clostridia</taxon>
        <taxon>Eubacteriales</taxon>
        <taxon>Clostridiaceae</taxon>
        <taxon>Youngiibacter</taxon>
    </lineage>
</organism>
<dbReference type="eggNOG" id="COG2508">
    <property type="taxonomic scope" value="Bacteria"/>
</dbReference>
<dbReference type="AlphaFoldDB" id="V7IAK3"/>
<dbReference type="InterPro" id="IPR025736">
    <property type="entry name" value="PucR_C-HTH_dom"/>
</dbReference>
<proteinExistence type="predicted"/>
<keyword evidence="4" id="KW-1185">Reference proteome</keyword>
<dbReference type="RefSeq" id="WP_023383150.1">
    <property type="nucleotide sequence ID" value="NZ_AXUN02000056.1"/>
</dbReference>
<keyword evidence="1" id="KW-0472">Membrane</keyword>
<dbReference type="PANTHER" id="PTHR33744:SF1">
    <property type="entry name" value="DNA-BINDING TRANSCRIPTIONAL ACTIVATOR ADER"/>
    <property type="match status" value="1"/>
</dbReference>
<dbReference type="InterPro" id="IPR051448">
    <property type="entry name" value="CdaR-like_regulators"/>
</dbReference>
<accession>V7IAK3</accession>
<dbReference type="PANTHER" id="PTHR33744">
    <property type="entry name" value="CARBOHYDRATE DIACID REGULATOR"/>
    <property type="match status" value="1"/>
</dbReference>
<evidence type="ECO:0000256" key="1">
    <source>
        <dbReference type="SAM" id="Phobius"/>
    </source>
</evidence>
<evidence type="ECO:0000313" key="4">
    <source>
        <dbReference type="Proteomes" id="UP000017747"/>
    </source>
</evidence>
<reference evidence="3 4" key="1">
    <citation type="journal article" date="2014" name="Genome Announc.">
        <title>Genome Sequence of Youngiibacter fragilis, the Type Strain of the Genus Youngiibacter.</title>
        <authorList>
            <person name="Wawrik C.B."/>
            <person name="Callaghan A.V."/>
            <person name="Stamps B.W."/>
            <person name="Wawrik B."/>
        </authorList>
    </citation>
    <scope>NUCLEOTIDE SEQUENCE [LARGE SCALE GENOMIC DNA]</scope>
    <source>
        <strain evidence="3 4">232.1</strain>
    </source>
</reference>
<dbReference type="InterPro" id="IPR042070">
    <property type="entry name" value="PucR_C-HTH_sf"/>
</dbReference>
<dbReference type="STRING" id="994573.T472_0204105"/>
<feature type="domain" description="PucR C-terminal helix-turn-helix" evidence="2">
    <location>
        <begin position="473"/>
        <end position="529"/>
    </location>
</feature>
<protein>
    <recommendedName>
        <fullName evidence="2">PucR C-terminal helix-turn-helix domain-containing protein</fullName>
    </recommendedName>
</protein>
<sequence>MVILYIISDRIYLISMNLGVFALLNLGIMMHSLNIRPVYSHIRHEVLSDIEGIFLMSPDEGISAEYIYITNYQVFCESVRNNPIPDKATIVIADFDDELLQNADKSLMDDKLDYNLIATDTSLYKLHNMLNRYLISHKNLLLNLHLHSEYGISNLIKLIGKQMNASIILMDLNFHCISASTLVSDDTPLKRNFDDHGYLNSKIVTGYFLDEQILKAPITAKVSDDNMFAYFSPVHVNSEIEGYLLATSVNEEPYSRDTFYTLGVQLGNCIASKKENINFKHVSFNSIIQDLTSEETPDLDALQLRIKQLKIKPKPYMRLVVTEFARRLGYTEDSVLKEAHRIFPNDNMTFHDHYLIVMITGDTSVFPLKYVKDAFELFLKKYDGRAIISRPSSRTRGLRVFYFQSLHTLKLAWRLNTDPESRSELFSRYCVYHVIDVCSQYISEVDKSSDIIYLCHPGIVEISRYDRAYNSNLRQVLFTYLLNDRNIAKTSKELFMHRNTTIYKINKIEELIGEDLSDGYLRFQLIFSCLLIRFFELGQEKEVQFTSYERTRNKFKDKTMT</sequence>
<dbReference type="EMBL" id="AXUN02000056">
    <property type="protein sequence ID" value="ETA81887.1"/>
    <property type="molecule type" value="Genomic_DNA"/>
</dbReference>
<keyword evidence="1" id="KW-1133">Transmembrane helix</keyword>
<evidence type="ECO:0000259" key="2">
    <source>
        <dbReference type="Pfam" id="PF13556"/>
    </source>
</evidence>
<dbReference type="Gene3D" id="1.10.10.2840">
    <property type="entry name" value="PucR C-terminal helix-turn-helix domain"/>
    <property type="match status" value="1"/>
</dbReference>
<keyword evidence="1" id="KW-0812">Transmembrane</keyword>
<feature type="transmembrane region" description="Helical" evidence="1">
    <location>
        <begin position="12"/>
        <end position="33"/>
    </location>
</feature>
<comment type="caution">
    <text evidence="3">The sequence shown here is derived from an EMBL/GenBank/DDBJ whole genome shotgun (WGS) entry which is preliminary data.</text>
</comment>
<dbReference type="Proteomes" id="UP000017747">
    <property type="component" value="Unassembled WGS sequence"/>
</dbReference>
<name>V7IAK3_9CLOT</name>
<gene>
    <name evidence="3" type="ORF">T472_0204105</name>
</gene>